<dbReference type="Proteomes" id="UP001367508">
    <property type="component" value="Unassembled WGS sequence"/>
</dbReference>
<evidence type="ECO:0000313" key="2">
    <source>
        <dbReference type="Proteomes" id="UP001367508"/>
    </source>
</evidence>
<proteinExistence type="predicted"/>
<sequence length="208" mass="22872">MTICQKGVLPPWSFLGTPTGIRRPELRLEVVRGASGLGFTNGGDRTRPFPSCRQCRFLPVTPSVLHPTEASLELLLNIAPKVNKAPKTNKILRCFRPSFPKPTIADSWSLGRQSFPLPKRSGIGRRYSFAFRRRTSAPASIHLSRTLGCRLPSTLSLIRHRTNLGGVGMDCGSEAPSWLQTGSSKSLGVTVAEVIFLRPPIKKWVKKG</sequence>
<organism evidence="1 2">
    <name type="scientific">Canavalia gladiata</name>
    <name type="common">Sword bean</name>
    <name type="synonym">Dolichos gladiatus</name>
    <dbReference type="NCBI Taxonomy" id="3824"/>
    <lineage>
        <taxon>Eukaryota</taxon>
        <taxon>Viridiplantae</taxon>
        <taxon>Streptophyta</taxon>
        <taxon>Embryophyta</taxon>
        <taxon>Tracheophyta</taxon>
        <taxon>Spermatophyta</taxon>
        <taxon>Magnoliopsida</taxon>
        <taxon>eudicotyledons</taxon>
        <taxon>Gunneridae</taxon>
        <taxon>Pentapetalae</taxon>
        <taxon>rosids</taxon>
        <taxon>fabids</taxon>
        <taxon>Fabales</taxon>
        <taxon>Fabaceae</taxon>
        <taxon>Papilionoideae</taxon>
        <taxon>50 kb inversion clade</taxon>
        <taxon>NPAAA clade</taxon>
        <taxon>indigoferoid/millettioid clade</taxon>
        <taxon>Phaseoleae</taxon>
        <taxon>Canavalia</taxon>
    </lineage>
</organism>
<dbReference type="EMBL" id="JAYMYQ010000005">
    <property type="protein sequence ID" value="KAK7328456.1"/>
    <property type="molecule type" value="Genomic_DNA"/>
</dbReference>
<evidence type="ECO:0000313" key="1">
    <source>
        <dbReference type="EMBL" id="KAK7328456.1"/>
    </source>
</evidence>
<keyword evidence="2" id="KW-1185">Reference proteome</keyword>
<comment type="caution">
    <text evidence="1">The sequence shown here is derived from an EMBL/GenBank/DDBJ whole genome shotgun (WGS) entry which is preliminary data.</text>
</comment>
<gene>
    <name evidence="1" type="ORF">VNO77_22563</name>
</gene>
<protein>
    <submittedName>
        <fullName evidence="1">Uncharacterized protein</fullName>
    </submittedName>
</protein>
<accession>A0AAN9L3S2</accession>
<dbReference type="AlphaFoldDB" id="A0AAN9L3S2"/>
<reference evidence="1 2" key="1">
    <citation type="submission" date="2024-01" db="EMBL/GenBank/DDBJ databases">
        <title>The genomes of 5 underutilized Papilionoideae crops provide insights into root nodulation and disease resistanc.</title>
        <authorList>
            <person name="Jiang F."/>
        </authorList>
    </citation>
    <scope>NUCLEOTIDE SEQUENCE [LARGE SCALE GENOMIC DNA]</scope>
    <source>
        <strain evidence="1">LVBAO_FW01</strain>
        <tissue evidence="1">Leaves</tissue>
    </source>
</reference>
<name>A0AAN9L3S2_CANGL</name>